<evidence type="ECO:0000313" key="9">
    <source>
        <dbReference type="EMBL" id="GMM58860.1"/>
    </source>
</evidence>
<organism evidence="9 10">
    <name type="scientific">Maudiozyma humilis</name>
    <name type="common">Sour dough yeast</name>
    <name type="synonym">Kazachstania humilis</name>
    <dbReference type="NCBI Taxonomy" id="51915"/>
    <lineage>
        <taxon>Eukaryota</taxon>
        <taxon>Fungi</taxon>
        <taxon>Dikarya</taxon>
        <taxon>Ascomycota</taxon>
        <taxon>Saccharomycotina</taxon>
        <taxon>Saccharomycetes</taxon>
        <taxon>Saccharomycetales</taxon>
        <taxon>Saccharomycetaceae</taxon>
        <taxon>Maudiozyma</taxon>
    </lineage>
</organism>
<feature type="compositionally biased region" description="Basic residues" evidence="7">
    <location>
        <begin position="381"/>
        <end position="391"/>
    </location>
</feature>
<dbReference type="Proteomes" id="UP001377567">
    <property type="component" value="Unassembled WGS sequence"/>
</dbReference>
<dbReference type="AlphaFoldDB" id="A0AAV5S5L1"/>
<evidence type="ECO:0000256" key="5">
    <source>
        <dbReference type="ARBA" id="ARBA00023014"/>
    </source>
</evidence>
<protein>
    <recommendedName>
        <fullName evidence="2">Cytosolic Fe-S cluster assembly factor NAR1</fullName>
    </recommendedName>
    <alternativeName>
        <fullName evidence="3">Cytosolic Fe-S cluster assembly factor nar1</fullName>
    </alternativeName>
    <alternativeName>
        <fullName evidence="6">Nuclear architecture-related protein 1</fullName>
    </alternativeName>
</protein>
<dbReference type="Gene3D" id="3.40.950.10">
    <property type="entry name" value="Fe-only Hydrogenase (Larger Subunit), Chain L, domain 3"/>
    <property type="match status" value="1"/>
</dbReference>
<evidence type="ECO:0000259" key="8">
    <source>
        <dbReference type="Pfam" id="PF02906"/>
    </source>
</evidence>
<keyword evidence="10" id="KW-1185">Reference proteome</keyword>
<evidence type="ECO:0000313" key="10">
    <source>
        <dbReference type="Proteomes" id="UP001377567"/>
    </source>
</evidence>
<proteinExistence type="inferred from homology"/>
<dbReference type="InterPro" id="IPR050340">
    <property type="entry name" value="Cytosolic_Fe-S_CAF"/>
</dbReference>
<feature type="region of interest" description="Disordered" evidence="7">
    <location>
        <begin position="374"/>
        <end position="407"/>
    </location>
</feature>
<dbReference type="InterPro" id="IPR009016">
    <property type="entry name" value="Fe_hydrogenase"/>
</dbReference>
<keyword evidence="4" id="KW-0408">Iron</keyword>
<evidence type="ECO:0000256" key="4">
    <source>
        <dbReference type="ARBA" id="ARBA00022485"/>
    </source>
</evidence>
<feature type="domain" description="Iron hydrogenase large subunit C-terminal" evidence="8">
    <location>
        <begin position="102"/>
        <end position="432"/>
    </location>
</feature>
<keyword evidence="4" id="KW-0479">Metal-binding</keyword>
<dbReference type="Gene3D" id="3.40.50.1780">
    <property type="match status" value="1"/>
</dbReference>
<dbReference type="Pfam" id="PF02906">
    <property type="entry name" value="Fe_hyd_lg_C"/>
    <property type="match status" value="1"/>
</dbReference>
<keyword evidence="5" id="KW-0411">Iron-sulfur</keyword>
<dbReference type="EMBL" id="BTGD01000025">
    <property type="protein sequence ID" value="GMM58860.1"/>
    <property type="molecule type" value="Genomic_DNA"/>
</dbReference>
<sequence>MSLLSESDLNDFISPALACTKPTEIKRTKLPTHVNAQGEYEVGIDDGTEDAELAKVSITLSDCLACSGCITSSEEIMLQQQSHGVFLEAMKNRDPTTQALGVSISPQCRLSMAQHYSMTIPQFDACLSNFFHTRFGATYVVGTQLGRDVCIQQTVAKLQDHKRAHPEDTTPRLSATDPGFVIYTEKTKGDLVPLLLNVKSPQQITGALLHAAHSRATGPAGPALYHLGIMACFDKKLEAARPDTQGEVDCVITPKEVVALLQEIGESLEQYAVPEEAALPLLTRLSPPGWDPAAHWANNAGGHSGGVAFQYVRAAQRAHPDPAATRLRTLRGRNSNVVEHRLEDARTGARIAAAAELSGFRNIQNMVRHLQRVSGAGNTKFPKRRVQSLRKRGGEGEGNASSAATTAPDDIASPYTCDYIEVSAAPGGCINGSGLLTEGASTVQRRQATAALAAAFDAAFPLVDPLAPLPQGIAADIAPAYEYAFRPAEERRSDIVSVGNTW</sequence>
<evidence type="ECO:0000256" key="3">
    <source>
        <dbReference type="ARBA" id="ARBA00017073"/>
    </source>
</evidence>
<reference evidence="9 10" key="1">
    <citation type="journal article" date="2023" name="Elife">
        <title>Identification of key yeast species and microbe-microbe interactions impacting larval growth of Drosophila in the wild.</title>
        <authorList>
            <person name="Mure A."/>
            <person name="Sugiura Y."/>
            <person name="Maeda R."/>
            <person name="Honda K."/>
            <person name="Sakurai N."/>
            <person name="Takahashi Y."/>
            <person name="Watada M."/>
            <person name="Katoh T."/>
            <person name="Gotoh A."/>
            <person name="Gotoh Y."/>
            <person name="Taniguchi I."/>
            <person name="Nakamura K."/>
            <person name="Hayashi T."/>
            <person name="Katayama T."/>
            <person name="Uemura T."/>
            <person name="Hattori Y."/>
        </authorList>
    </citation>
    <scope>NUCLEOTIDE SEQUENCE [LARGE SCALE GENOMIC DNA]</scope>
    <source>
        <strain evidence="9 10">KH-74</strain>
    </source>
</reference>
<gene>
    <name evidence="9" type="ORF">DAKH74_054770</name>
</gene>
<dbReference type="PANTHER" id="PTHR11615">
    <property type="entry name" value="NITRATE, FORMATE, IRON DEHYDROGENASE"/>
    <property type="match status" value="1"/>
</dbReference>
<dbReference type="InterPro" id="IPR004108">
    <property type="entry name" value="Fe_hydrogenase_lsu_C"/>
</dbReference>
<evidence type="ECO:0000256" key="2">
    <source>
        <dbReference type="ARBA" id="ARBA00015854"/>
    </source>
</evidence>
<evidence type="ECO:0000256" key="6">
    <source>
        <dbReference type="ARBA" id="ARBA00031269"/>
    </source>
</evidence>
<dbReference type="SUPFAM" id="SSF53920">
    <property type="entry name" value="Fe-only hydrogenase"/>
    <property type="match status" value="1"/>
</dbReference>
<name>A0AAV5S5L1_MAUHU</name>
<dbReference type="Gene3D" id="3.30.70.20">
    <property type="match status" value="1"/>
</dbReference>
<keyword evidence="4" id="KW-0004">4Fe-4S</keyword>
<evidence type="ECO:0000256" key="1">
    <source>
        <dbReference type="ARBA" id="ARBA00006596"/>
    </source>
</evidence>
<accession>A0AAV5S5L1</accession>
<comment type="caution">
    <text evidence="9">The sequence shown here is derived from an EMBL/GenBank/DDBJ whole genome shotgun (WGS) entry which is preliminary data.</text>
</comment>
<evidence type="ECO:0000256" key="7">
    <source>
        <dbReference type="SAM" id="MobiDB-lite"/>
    </source>
</evidence>
<dbReference type="GO" id="GO:0051539">
    <property type="term" value="F:4 iron, 4 sulfur cluster binding"/>
    <property type="evidence" value="ECO:0007669"/>
    <property type="project" value="UniProtKB-KW"/>
</dbReference>
<comment type="similarity">
    <text evidence="1">Belongs to the NARF family.</text>
</comment>